<proteinExistence type="predicted"/>
<dbReference type="Pfam" id="PF03795">
    <property type="entry name" value="YCII"/>
    <property type="match status" value="1"/>
</dbReference>
<dbReference type="InterPro" id="IPR011008">
    <property type="entry name" value="Dimeric_a/b-barrel"/>
</dbReference>
<dbReference type="InterPro" id="IPR051807">
    <property type="entry name" value="Sec-metab_biosynth-assoc"/>
</dbReference>
<evidence type="ECO:0000259" key="1">
    <source>
        <dbReference type="Pfam" id="PF03795"/>
    </source>
</evidence>
<dbReference type="InterPro" id="IPR005545">
    <property type="entry name" value="YCII"/>
</dbReference>
<comment type="caution">
    <text evidence="2">The sequence shown here is derived from an EMBL/GenBank/DDBJ whole genome shotgun (WGS) entry which is preliminary data.</text>
</comment>
<name>A0A3M6ZK19_HORWE</name>
<reference evidence="2 3" key="1">
    <citation type="journal article" date="2018" name="BMC Genomics">
        <title>Genomic evidence for intraspecific hybridization in a clonal and extremely halotolerant yeast.</title>
        <authorList>
            <person name="Gostincar C."/>
            <person name="Stajich J.E."/>
            <person name="Zupancic J."/>
            <person name="Zalar P."/>
            <person name="Gunde-Cimerman N."/>
        </authorList>
    </citation>
    <scope>NUCLEOTIDE SEQUENCE [LARGE SCALE GENOMIC DNA]</scope>
    <source>
        <strain evidence="2 3">EXF-6654</strain>
    </source>
</reference>
<dbReference type="Gene3D" id="3.30.70.1060">
    <property type="entry name" value="Dimeric alpha+beta barrel"/>
    <property type="match status" value="1"/>
</dbReference>
<dbReference type="PANTHER" id="PTHR33606">
    <property type="entry name" value="PROTEIN YCII"/>
    <property type="match status" value="1"/>
</dbReference>
<dbReference type="SUPFAM" id="SSF54909">
    <property type="entry name" value="Dimeric alpha+beta barrel"/>
    <property type="match status" value="1"/>
</dbReference>
<evidence type="ECO:0000313" key="2">
    <source>
        <dbReference type="EMBL" id="RMY15501.1"/>
    </source>
</evidence>
<organism evidence="2 3">
    <name type="scientific">Hortaea werneckii</name>
    <name type="common">Black yeast</name>
    <name type="synonym">Cladosporium werneckii</name>
    <dbReference type="NCBI Taxonomy" id="91943"/>
    <lineage>
        <taxon>Eukaryota</taxon>
        <taxon>Fungi</taxon>
        <taxon>Dikarya</taxon>
        <taxon>Ascomycota</taxon>
        <taxon>Pezizomycotina</taxon>
        <taxon>Dothideomycetes</taxon>
        <taxon>Dothideomycetidae</taxon>
        <taxon>Mycosphaerellales</taxon>
        <taxon>Teratosphaeriaceae</taxon>
        <taxon>Hortaea</taxon>
    </lineage>
</organism>
<dbReference type="AlphaFoldDB" id="A0A3M6ZK19"/>
<evidence type="ECO:0000313" key="3">
    <source>
        <dbReference type="Proteomes" id="UP000282582"/>
    </source>
</evidence>
<dbReference type="Proteomes" id="UP000282582">
    <property type="component" value="Unassembled WGS sequence"/>
</dbReference>
<dbReference type="VEuPathDB" id="FungiDB:BTJ68_05200"/>
<dbReference type="PANTHER" id="PTHR33606:SF3">
    <property type="entry name" value="PROTEIN YCII"/>
    <property type="match status" value="1"/>
</dbReference>
<feature type="domain" description="YCII-related" evidence="1">
    <location>
        <begin position="30"/>
        <end position="119"/>
    </location>
</feature>
<sequence length="214" mass="23865">MVLRPTLLSSQLTKRFITTTSRKMAPKQEWMVILPDAAGKLSKRMEVRPDHLNNLKPHVDSGLWVFGGASLDEPIKEGEPPKINGSVMLAVADTKEEVMKNVKEDVYFKSGVWDESKVSCFLKSLAVGGTKCRIACRFMATPTTTHLLFSLPAFLLLQRRVSFGYMATFSLLSLAAEAVRHISFRAVLTHGHRFKSFLLRVRSGNSCPSHSSQN</sequence>
<protein>
    <recommendedName>
        <fullName evidence="1">YCII-related domain-containing protein</fullName>
    </recommendedName>
</protein>
<dbReference type="EMBL" id="QWIK01000033">
    <property type="protein sequence ID" value="RMY15501.1"/>
    <property type="molecule type" value="Genomic_DNA"/>
</dbReference>
<gene>
    <name evidence="2" type="ORF">D0868_00862</name>
</gene>
<accession>A0A3M6ZK19</accession>